<name>A0A848H1C8_9BURK</name>
<evidence type="ECO:0000313" key="3">
    <source>
        <dbReference type="Proteomes" id="UP000541185"/>
    </source>
</evidence>
<organism evidence="2 3">
    <name type="scientific">Ramlibacter agri</name>
    <dbReference type="NCBI Taxonomy" id="2728837"/>
    <lineage>
        <taxon>Bacteria</taxon>
        <taxon>Pseudomonadati</taxon>
        <taxon>Pseudomonadota</taxon>
        <taxon>Betaproteobacteria</taxon>
        <taxon>Burkholderiales</taxon>
        <taxon>Comamonadaceae</taxon>
        <taxon>Ramlibacter</taxon>
    </lineage>
</organism>
<feature type="domain" description="Flagellar motor switch protein FliN-like C-terminal" evidence="1">
    <location>
        <begin position="192"/>
        <end position="253"/>
    </location>
</feature>
<keyword evidence="3" id="KW-1185">Reference proteome</keyword>
<dbReference type="Pfam" id="PF01052">
    <property type="entry name" value="FliMN_C"/>
    <property type="match status" value="1"/>
</dbReference>
<dbReference type="EMBL" id="JABBFX010000001">
    <property type="protein sequence ID" value="NML42930.1"/>
    <property type="molecule type" value="Genomic_DNA"/>
</dbReference>
<sequence length="256" mass="27180">MVAWLPPDTGRELRWWDERHLQSLAQVLTDATESWLAAWTAQRSALRVHCRLPVAADLQEQAAYVFGGSDGAGAWLGSRSADEAVLAGLLFPGSTRTGAMARAVLERFRADGLQRLATVLGLTSPASCVEAPPEGVAVPGSGAVTAEWAAPLPWRLVIGAAAAAPWRSRPGASTARCAGPLAAVHEALFQREFVLQVELQGCELQLGALRDLRPGDVIRLPHRLEAPANVRQEGRTLFSAHLGRQGGAKAVELAPA</sequence>
<evidence type="ECO:0000313" key="2">
    <source>
        <dbReference type="EMBL" id="NML42930.1"/>
    </source>
</evidence>
<dbReference type="SUPFAM" id="SSF101801">
    <property type="entry name" value="Surface presentation of antigens (SPOA)"/>
    <property type="match status" value="1"/>
</dbReference>
<proteinExistence type="predicted"/>
<gene>
    <name evidence="2" type="ORF">HHL11_04150</name>
</gene>
<dbReference type="AlphaFoldDB" id="A0A848H1C8"/>
<dbReference type="Gene3D" id="2.30.330.10">
    <property type="entry name" value="SpoA-like"/>
    <property type="match status" value="1"/>
</dbReference>
<protein>
    <recommendedName>
        <fullName evidence="1">Flagellar motor switch protein FliN-like C-terminal domain-containing protein</fullName>
    </recommendedName>
</protein>
<reference evidence="2 3" key="1">
    <citation type="submission" date="2020-04" db="EMBL/GenBank/DDBJ databases">
        <title>Ramlibacter sp. G-1-2-2 isolated from soil.</title>
        <authorList>
            <person name="Dahal R.H."/>
        </authorList>
    </citation>
    <scope>NUCLEOTIDE SEQUENCE [LARGE SCALE GENOMIC DNA]</scope>
    <source>
        <strain evidence="2 3">G-1-2-2</strain>
    </source>
</reference>
<comment type="caution">
    <text evidence="2">The sequence shown here is derived from an EMBL/GenBank/DDBJ whole genome shotgun (WGS) entry which is preliminary data.</text>
</comment>
<accession>A0A848H1C8</accession>
<dbReference type="InterPro" id="IPR001543">
    <property type="entry name" value="FliN-like_C"/>
</dbReference>
<dbReference type="RefSeq" id="WP_169417175.1">
    <property type="nucleotide sequence ID" value="NZ_JABBFX010000001.1"/>
</dbReference>
<dbReference type="Proteomes" id="UP000541185">
    <property type="component" value="Unassembled WGS sequence"/>
</dbReference>
<dbReference type="InterPro" id="IPR036429">
    <property type="entry name" value="SpoA-like_sf"/>
</dbReference>
<evidence type="ECO:0000259" key="1">
    <source>
        <dbReference type="Pfam" id="PF01052"/>
    </source>
</evidence>